<feature type="compositionally biased region" description="Basic residues" evidence="1">
    <location>
        <begin position="1"/>
        <end position="11"/>
    </location>
</feature>
<proteinExistence type="predicted"/>
<reference evidence="2" key="1">
    <citation type="submission" date="2018-02" db="EMBL/GenBank/DDBJ databases">
        <title>Rhizophora mucronata_Transcriptome.</title>
        <authorList>
            <person name="Meera S.P."/>
            <person name="Sreeshan A."/>
            <person name="Augustine A."/>
        </authorList>
    </citation>
    <scope>NUCLEOTIDE SEQUENCE</scope>
    <source>
        <tissue evidence="2">Leaf</tissue>
    </source>
</reference>
<accession>A0A2P2LAU0</accession>
<dbReference type="AlphaFoldDB" id="A0A2P2LAU0"/>
<sequence>MGKALRYKRRLPTLSSQSSEHWVMPYPHDQRKETDKTSNSTQLSLNVEQGDINLAT</sequence>
<dbReference type="EMBL" id="GGEC01034607">
    <property type="protein sequence ID" value="MBX15091.1"/>
    <property type="molecule type" value="Transcribed_RNA"/>
</dbReference>
<protein>
    <submittedName>
        <fullName evidence="2">Uncharacterized protein</fullName>
    </submittedName>
</protein>
<feature type="compositionally biased region" description="Polar residues" evidence="1">
    <location>
        <begin position="37"/>
        <end position="47"/>
    </location>
</feature>
<evidence type="ECO:0000256" key="1">
    <source>
        <dbReference type="SAM" id="MobiDB-lite"/>
    </source>
</evidence>
<name>A0A2P2LAU0_RHIMU</name>
<organism evidence="2">
    <name type="scientific">Rhizophora mucronata</name>
    <name type="common">Asiatic mangrove</name>
    <dbReference type="NCBI Taxonomy" id="61149"/>
    <lineage>
        <taxon>Eukaryota</taxon>
        <taxon>Viridiplantae</taxon>
        <taxon>Streptophyta</taxon>
        <taxon>Embryophyta</taxon>
        <taxon>Tracheophyta</taxon>
        <taxon>Spermatophyta</taxon>
        <taxon>Magnoliopsida</taxon>
        <taxon>eudicotyledons</taxon>
        <taxon>Gunneridae</taxon>
        <taxon>Pentapetalae</taxon>
        <taxon>rosids</taxon>
        <taxon>fabids</taxon>
        <taxon>Malpighiales</taxon>
        <taxon>Rhizophoraceae</taxon>
        <taxon>Rhizophora</taxon>
    </lineage>
</organism>
<evidence type="ECO:0000313" key="2">
    <source>
        <dbReference type="EMBL" id="MBX15091.1"/>
    </source>
</evidence>
<feature type="region of interest" description="Disordered" evidence="1">
    <location>
        <begin position="1"/>
        <end position="56"/>
    </location>
</feature>